<dbReference type="Proteomes" id="UP000282311">
    <property type="component" value="Unassembled WGS sequence"/>
</dbReference>
<feature type="transmembrane region" description="Helical" evidence="4">
    <location>
        <begin position="425"/>
        <end position="444"/>
    </location>
</feature>
<dbReference type="AlphaFoldDB" id="A0A3B0CJG1"/>
<dbReference type="Pfam" id="PF03323">
    <property type="entry name" value="GerA"/>
    <property type="match status" value="1"/>
</dbReference>
<evidence type="ECO:0000313" key="6">
    <source>
        <dbReference type="Proteomes" id="UP000282311"/>
    </source>
</evidence>
<accession>A0A3B0CJG1</accession>
<dbReference type="InterPro" id="IPR050768">
    <property type="entry name" value="UPF0353/GerABKA_families"/>
</dbReference>
<keyword evidence="4" id="KW-1133">Transmembrane helix</keyword>
<feature type="compositionally biased region" description="Polar residues" evidence="3">
    <location>
        <begin position="21"/>
        <end position="35"/>
    </location>
</feature>
<keyword evidence="4" id="KW-0812">Transmembrane</keyword>
<evidence type="ECO:0000313" key="5">
    <source>
        <dbReference type="EMBL" id="RKN85342.1"/>
    </source>
</evidence>
<keyword evidence="6" id="KW-1185">Reference proteome</keyword>
<proteinExistence type="inferred from homology"/>
<protein>
    <submittedName>
        <fullName evidence="5">Spore germination protein</fullName>
    </submittedName>
</protein>
<comment type="caution">
    <text evidence="5">The sequence shown here is derived from an EMBL/GenBank/DDBJ whole genome shotgun (WGS) entry which is preliminary data.</text>
</comment>
<dbReference type="PANTHER" id="PTHR22550:SF5">
    <property type="entry name" value="LEUCINE ZIPPER PROTEIN 4"/>
    <property type="match status" value="1"/>
</dbReference>
<feature type="region of interest" description="Disordered" evidence="3">
    <location>
        <begin position="17"/>
        <end position="39"/>
    </location>
</feature>
<organism evidence="5 6">
    <name type="scientific">Paenibacillus ginsengarvi</name>
    <dbReference type="NCBI Taxonomy" id="400777"/>
    <lineage>
        <taxon>Bacteria</taxon>
        <taxon>Bacillati</taxon>
        <taxon>Bacillota</taxon>
        <taxon>Bacilli</taxon>
        <taxon>Bacillales</taxon>
        <taxon>Paenibacillaceae</taxon>
        <taxon>Paenibacillus</taxon>
    </lineage>
</organism>
<dbReference type="PIRSF" id="PIRSF005690">
    <property type="entry name" value="GerBA"/>
    <property type="match status" value="1"/>
</dbReference>
<dbReference type="GO" id="GO:0016020">
    <property type="term" value="C:membrane"/>
    <property type="evidence" value="ECO:0007669"/>
    <property type="project" value="InterPro"/>
</dbReference>
<name>A0A3B0CJG1_9BACL</name>
<dbReference type="PANTHER" id="PTHR22550">
    <property type="entry name" value="SPORE GERMINATION PROTEIN"/>
    <property type="match status" value="1"/>
</dbReference>
<sequence>MDLDLARRRIALFFRKKGKSGTRQNSRHGQLNPQGQAPKKTLHTSLEENIRSVREALGNSTDLVIRELGYGENGEVRQALLYTDGLADEKMIAQFVMDSAWLVSRPSAEPDRERTGEQRDLHARIRSFGSAGDMRRIADMDGLFNALLSGDAVILTEGHSEGCAAGMRAPNDRSVTEPTSESVVRGPREAFTETLRTNTALIRRKIKSPNLWMETKQIGEVTKTDVAIMFIRGIASDKVVEEVRLRLDRIRIDGILESGYIEELIQDETITPFPTMYNTERPDVIAAELLEGKVAIIVDGTPFVLVVPALFVSFIHAAEDYYHRADISSLIRLLRYIGMFISLLGPSLYIAITTFHQEMLPTDLLISLAAAREGVPFPAFIEALIMEVTFEILREAGIRMPRTIGPAVSVVGTLVIGQAAVEAGIVSSAMVIIVAITAISNFVFPSYSMANSFRMLRFFFMGLAAIFGLFGIIVGIVAMVLHLSSLRSFGIPYMSPFAPWSGSDQKDALIRAPWWAMLTRPRLIQRRNAVRQTYSPPKAKPRQ</sequence>
<evidence type="ECO:0000256" key="4">
    <source>
        <dbReference type="SAM" id="Phobius"/>
    </source>
</evidence>
<dbReference type="InterPro" id="IPR004995">
    <property type="entry name" value="Spore_Ger"/>
</dbReference>
<dbReference type="OrthoDB" id="1726708at2"/>
<evidence type="ECO:0000256" key="2">
    <source>
        <dbReference type="ARBA" id="ARBA00023136"/>
    </source>
</evidence>
<dbReference type="GO" id="GO:0009847">
    <property type="term" value="P:spore germination"/>
    <property type="evidence" value="ECO:0007669"/>
    <property type="project" value="InterPro"/>
</dbReference>
<evidence type="ECO:0000256" key="3">
    <source>
        <dbReference type="SAM" id="MobiDB-lite"/>
    </source>
</evidence>
<gene>
    <name evidence="5" type="ORF">D7M11_09675</name>
</gene>
<feature type="transmembrane region" description="Helical" evidence="4">
    <location>
        <begin position="456"/>
        <end position="481"/>
    </location>
</feature>
<reference evidence="5 6" key="1">
    <citation type="journal article" date="2007" name="Int. J. Syst. Evol. Microbiol.">
        <title>Paenibacillus ginsengarvi sp. nov., isolated from soil from ginseng cultivation.</title>
        <authorList>
            <person name="Yoon M.H."/>
            <person name="Ten L.N."/>
            <person name="Im W.T."/>
        </authorList>
    </citation>
    <scope>NUCLEOTIDE SEQUENCE [LARGE SCALE GENOMIC DNA]</scope>
    <source>
        <strain evidence="5 6">KCTC 13059</strain>
    </source>
</reference>
<comment type="similarity">
    <text evidence="1">Belongs to the GerABKA family.</text>
</comment>
<dbReference type="EMBL" id="RBAH01000005">
    <property type="protein sequence ID" value="RKN85342.1"/>
    <property type="molecule type" value="Genomic_DNA"/>
</dbReference>
<keyword evidence="2 4" id="KW-0472">Membrane</keyword>
<evidence type="ECO:0000256" key="1">
    <source>
        <dbReference type="ARBA" id="ARBA00005278"/>
    </source>
</evidence>
<feature type="transmembrane region" description="Helical" evidence="4">
    <location>
        <begin position="333"/>
        <end position="355"/>
    </location>
</feature>